<keyword evidence="5" id="KW-1185">Reference proteome</keyword>
<organism evidence="4 5">
    <name type="scientific">Paraburkholderia strydomiana</name>
    <dbReference type="NCBI Taxonomy" id="1245417"/>
    <lineage>
        <taxon>Bacteria</taxon>
        <taxon>Pseudomonadati</taxon>
        <taxon>Pseudomonadota</taxon>
        <taxon>Betaproteobacteria</taxon>
        <taxon>Burkholderiales</taxon>
        <taxon>Burkholderiaceae</taxon>
        <taxon>Paraburkholderia</taxon>
    </lineage>
</organism>
<evidence type="ECO:0000313" key="5">
    <source>
        <dbReference type="Proteomes" id="UP001629392"/>
    </source>
</evidence>
<dbReference type="Pfam" id="PF00534">
    <property type="entry name" value="Glycos_transf_1"/>
    <property type="match status" value="1"/>
</dbReference>
<dbReference type="SUPFAM" id="SSF53756">
    <property type="entry name" value="UDP-Glycosyltransferase/glycogen phosphorylase"/>
    <property type="match status" value="1"/>
</dbReference>
<accession>A0ABW9EB86</accession>
<name>A0ABW9EB86_9BURK</name>
<dbReference type="Gene3D" id="3.40.50.2000">
    <property type="entry name" value="Glycogen Phosphorylase B"/>
    <property type="match status" value="1"/>
</dbReference>
<proteinExistence type="predicted"/>
<dbReference type="Pfam" id="PF13439">
    <property type="entry name" value="Glyco_transf_4"/>
    <property type="match status" value="1"/>
</dbReference>
<protein>
    <submittedName>
        <fullName evidence="4">Glycosyltransferase</fullName>
    </submittedName>
</protein>
<dbReference type="EMBL" id="JAQQCL010000006">
    <property type="protein sequence ID" value="MFM0716847.1"/>
    <property type="molecule type" value="Genomic_DNA"/>
</dbReference>
<dbReference type="InterPro" id="IPR001296">
    <property type="entry name" value="Glyco_trans_1"/>
</dbReference>
<feature type="domain" description="Glycosyltransferase subfamily 4-like N-terminal" evidence="3">
    <location>
        <begin position="8"/>
        <end position="98"/>
    </location>
</feature>
<sequence>MWRPNFADYQIFHVFSVMPTLVEVCDYLKRRGLKIVVNPNLWITHETKGDYPFSGIWNILELADRVIVNSNMEGDALSDVFAMPRTKFHTVYNGAEAEFLIPADPAVFRKRFDIEGPYVLNVANVERRKNQLEFLRILREERPDLKLIIAGGSRDPQYAQECLQAGGDQVRIIGYLPYASELMRSAMSGCEFFAMPSLLETPSIAAIEAAAIGAKVLLTEVGSTREYFGDSVTYVNPKAPESIRAGIAAMATATTEKSIWAARHRLLWPQIAPEIINCYNQLF</sequence>
<keyword evidence="1" id="KW-0808">Transferase</keyword>
<dbReference type="PANTHER" id="PTHR46401">
    <property type="entry name" value="GLYCOSYLTRANSFERASE WBBK-RELATED"/>
    <property type="match status" value="1"/>
</dbReference>
<gene>
    <name evidence="4" type="ORF">PQQ73_10955</name>
</gene>
<evidence type="ECO:0000256" key="1">
    <source>
        <dbReference type="ARBA" id="ARBA00022679"/>
    </source>
</evidence>
<evidence type="ECO:0000313" key="4">
    <source>
        <dbReference type="EMBL" id="MFM0716847.1"/>
    </source>
</evidence>
<reference evidence="4 5" key="1">
    <citation type="journal article" date="2024" name="Chem. Sci.">
        <title>Discovery of megapolipeptins by genome mining of a Burkholderiales bacteria collection.</title>
        <authorList>
            <person name="Paulo B.S."/>
            <person name="Recchia M.J.J."/>
            <person name="Lee S."/>
            <person name="Fergusson C.H."/>
            <person name="Romanowski S.B."/>
            <person name="Hernandez A."/>
            <person name="Krull N."/>
            <person name="Liu D.Y."/>
            <person name="Cavanagh H."/>
            <person name="Bos A."/>
            <person name="Gray C.A."/>
            <person name="Murphy B.T."/>
            <person name="Linington R.G."/>
            <person name="Eustaquio A.S."/>
        </authorList>
    </citation>
    <scope>NUCLEOTIDE SEQUENCE [LARGE SCALE GENOMIC DNA]</scope>
    <source>
        <strain evidence="4 5">RL17-350-BIC-E</strain>
    </source>
</reference>
<evidence type="ECO:0000259" key="2">
    <source>
        <dbReference type="Pfam" id="PF00534"/>
    </source>
</evidence>
<dbReference type="PANTHER" id="PTHR46401:SF2">
    <property type="entry name" value="GLYCOSYLTRANSFERASE WBBK-RELATED"/>
    <property type="match status" value="1"/>
</dbReference>
<dbReference type="Proteomes" id="UP001629392">
    <property type="component" value="Unassembled WGS sequence"/>
</dbReference>
<evidence type="ECO:0000259" key="3">
    <source>
        <dbReference type="Pfam" id="PF13439"/>
    </source>
</evidence>
<dbReference type="InterPro" id="IPR028098">
    <property type="entry name" value="Glyco_trans_4-like_N"/>
</dbReference>
<feature type="domain" description="Glycosyl transferase family 1" evidence="2">
    <location>
        <begin position="113"/>
        <end position="250"/>
    </location>
</feature>
<comment type="caution">
    <text evidence="4">The sequence shown here is derived from an EMBL/GenBank/DDBJ whole genome shotgun (WGS) entry which is preliminary data.</text>
</comment>